<reference evidence="1" key="2">
    <citation type="journal article" date="2022" name="New Phytol.">
        <title>Evolutionary transition to the ectomycorrhizal habit in the genomes of a hyperdiverse lineage of mushroom-forming fungi.</title>
        <authorList>
            <person name="Looney B."/>
            <person name="Miyauchi S."/>
            <person name="Morin E."/>
            <person name="Drula E."/>
            <person name="Courty P.E."/>
            <person name="Kohler A."/>
            <person name="Kuo A."/>
            <person name="LaButti K."/>
            <person name="Pangilinan J."/>
            <person name="Lipzen A."/>
            <person name="Riley R."/>
            <person name="Andreopoulos W."/>
            <person name="He G."/>
            <person name="Johnson J."/>
            <person name="Nolan M."/>
            <person name="Tritt A."/>
            <person name="Barry K.W."/>
            <person name="Grigoriev I.V."/>
            <person name="Nagy L.G."/>
            <person name="Hibbett D."/>
            <person name="Henrissat B."/>
            <person name="Matheny P.B."/>
            <person name="Labbe J."/>
            <person name="Martin F.M."/>
        </authorList>
    </citation>
    <scope>NUCLEOTIDE SEQUENCE</scope>
    <source>
        <strain evidence="1">HHB10654</strain>
    </source>
</reference>
<reference evidence="1" key="1">
    <citation type="submission" date="2021-03" db="EMBL/GenBank/DDBJ databases">
        <authorList>
            <consortium name="DOE Joint Genome Institute"/>
            <person name="Ahrendt S."/>
            <person name="Looney B.P."/>
            <person name="Miyauchi S."/>
            <person name="Morin E."/>
            <person name="Drula E."/>
            <person name="Courty P.E."/>
            <person name="Chicoki N."/>
            <person name="Fauchery L."/>
            <person name="Kohler A."/>
            <person name="Kuo A."/>
            <person name="Labutti K."/>
            <person name="Pangilinan J."/>
            <person name="Lipzen A."/>
            <person name="Riley R."/>
            <person name="Andreopoulos W."/>
            <person name="He G."/>
            <person name="Johnson J."/>
            <person name="Barry K.W."/>
            <person name="Grigoriev I.V."/>
            <person name="Nagy L."/>
            <person name="Hibbett D."/>
            <person name="Henrissat B."/>
            <person name="Matheny P.B."/>
            <person name="Labbe J."/>
            <person name="Martin F."/>
        </authorList>
    </citation>
    <scope>NUCLEOTIDE SEQUENCE</scope>
    <source>
        <strain evidence="1">HHB10654</strain>
    </source>
</reference>
<evidence type="ECO:0000313" key="2">
    <source>
        <dbReference type="Proteomes" id="UP000814140"/>
    </source>
</evidence>
<name>A0ACB8STF8_9AGAM</name>
<organism evidence="1 2">
    <name type="scientific">Artomyces pyxidatus</name>
    <dbReference type="NCBI Taxonomy" id="48021"/>
    <lineage>
        <taxon>Eukaryota</taxon>
        <taxon>Fungi</taxon>
        <taxon>Dikarya</taxon>
        <taxon>Basidiomycota</taxon>
        <taxon>Agaricomycotina</taxon>
        <taxon>Agaricomycetes</taxon>
        <taxon>Russulales</taxon>
        <taxon>Auriscalpiaceae</taxon>
        <taxon>Artomyces</taxon>
    </lineage>
</organism>
<keyword evidence="2" id="KW-1185">Reference proteome</keyword>
<sequence length="640" mass="73554">MPPRRVNKTRAVIKLVEAKHKDQDSTLSGSSEIQISNESVSTPRLPSIPLDVLLEIFLYLSPVELLNLIRSSKWLRSVLRSRSNEQIWRNALQNVPEAPNCPADMNELQYASLVFDTFCQSCLADSLCVPIWELRTRLCDACMGNVIVKRPRPAQKGVDRSSIWCSAMEVLAFRIPMNDIESFEPQGQWYWMDCHRMVYSKGDIDLLNERLPGLSSRGKKDLLNRLRRPQLDPTVYEQFVARRFHEAVAEKKREEQNRIVARTAAICARLQNMGYEEEFAVPEILTALKALPSVHTPQELTDDDWKKIRPDLKARMEKWRKAYRRYQRKEVLLSRCSSFRKMLEEMGHNELPGMTQAHYIDILILPEIKAILDSPGDDEICSETLTTMRTLLPGLWTEWLKALSGRLLNDSPALQAIYDAQKTLDHPAIVLACSQCNRRLFYPPVLYHSCNNAAYNPLHSGPATEIREDLYEHAAQEKCLRKPWSTAQLDVLSTIDHIQDIMHVCGVDPHKGNWLEMNALDGSLRVECKRCSTKVKGSVVMSWRSAVQHVMTAHLRGELEWTLAPADDAARAKELEAKVRDHFEEMHRTSSALYVCTHELCARSAETFRWRELREHMLDRHRQSLTGQSDNYAEHPESPP</sequence>
<evidence type="ECO:0000313" key="1">
    <source>
        <dbReference type="EMBL" id="KAI0059001.1"/>
    </source>
</evidence>
<accession>A0ACB8STF8</accession>
<protein>
    <submittedName>
        <fullName evidence="1">Uncharacterized protein</fullName>
    </submittedName>
</protein>
<dbReference type="EMBL" id="MU277230">
    <property type="protein sequence ID" value="KAI0059001.1"/>
    <property type="molecule type" value="Genomic_DNA"/>
</dbReference>
<dbReference type="Proteomes" id="UP000814140">
    <property type="component" value="Unassembled WGS sequence"/>
</dbReference>
<gene>
    <name evidence="1" type="ORF">BV25DRAFT_1861229</name>
</gene>
<comment type="caution">
    <text evidence="1">The sequence shown here is derived from an EMBL/GenBank/DDBJ whole genome shotgun (WGS) entry which is preliminary data.</text>
</comment>
<proteinExistence type="predicted"/>